<protein>
    <submittedName>
        <fullName evidence="2">Uncharacterized protein</fullName>
    </submittedName>
</protein>
<name>A0A2I0WTZ9_9ASPA</name>
<keyword evidence="3" id="KW-1185">Reference proteome</keyword>
<feature type="region of interest" description="Disordered" evidence="1">
    <location>
        <begin position="21"/>
        <end position="100"/>
    </location>
</feature>
<reference evidence="2 3" key="1">
    <citation type="journal article" date="2016" name="Sci. Rep.">
        <title>The Dendrobium catenatum Lindl. genome sequence provides insights into polysaccharide synthase, floral development and adaptive evolution.</title>
        <authorList>
            <person name="Zhang G.Q."/>
            <person name="Xu Q."/>
            <person name="Bian C."/>
            <person name="Tsai W.C."/>
            <person name="Yeh C.M."/>
            <person name="Liu K.W."/>
            <person name="Yoshida K."/>
            <person name="Zhang L.S."/>
            <person name="Chang S.B."/>
            <person name="Chen F."/>
            <person name="Shi Y."/>
            <person name="Su Y.Y."/>
            <person name="Zhang Y.Q."/>
            <person name="Chen L.J."/>
            <person name="Yin Y."/>
            <person name="Lin M."/>
            <person name="Huang H."/>
            <person name="Deng H."/>
            <person name="Wang Z.W."/>
            <person name="Zhu S.L."/>
            <person name="Zhao X."/>
            <person name="Deng C."/>
            <person name="Niu S.C."/>
            <person name="Huang J."/>
            <person name="Wang M."/>
            <person name="Liu G.H."/>
            <person name="Yang H.J."/>
            <person name="Xiao X.J."/>
            <person name="Hsiao Y.Y."/>
            <person name="Wu W.L."/>
            <person name="Chen Y.Y."/>
            <person name="Mitsuda N."/>
            <person name="Ohme-Takagi M."/>
            <person name="Luo Y.B."/>
            <person name="Van de Peer Y."/>
            <person name="Liu Z.J."/>
        </authorList>
    </citation>
    <scope>NUCLEOTIDE SEQUENCE [LARGE SCALE GENOMIC DNA]</scope>
    <source>
        <tissue evidence="2">The whole plant</tissue>
    </source>
</reference>
<organism evidence="2 3">
    <name type="scientific">Dendrobium catenatum</name>
    <dbReference type="NCBI Taxonomy" id="906689"/>
    <lineage>
        <taxon>Eukaryota</taxon>
        <taxon>Viridiplantae</taxon>
        <taxon>Streptophyta</taxon>
        <taxon>Embryophyta</taxon>
        <taxon>Tracheophyta</taxon>
        <taxon>Spermatophyta</taxon>
        <taxon>Magnoliopsida</taxon>
        <taxon>Liliopsida</taxon>
        <taxon>Asparagales</taxon>
        <taxon>Orchidaceae</taxon>
        <taxon>Epidendroideae</taxon>
        <taxon>Malaxideae</taxon>
        <taxon>Dendrobiinae</taxon>
        <taxon>Dendrobium</taxon>
    </lineage>
</organism>
<proteinExistence type="predicted"/>
<evidence type="ECO:0000256" key="1">
    <source>
        <dbReference type="SAM" id="MobiDB-lite"/>
    </source>
</evidence>
<feature type="compositionally biased region" description="Basic residues" evidence="1">
    <location>
        <begin position="86"/>
        <end position="95"/>
    </location>
</feature>
<evidence type="ECO:0000313" key="3">
    <source>
        <dbReference type="Proteomes" id="UP000233837"/>
    </source>
</evidence>
<gene>
    <name evidence="2" type="ORF">MA16_Dca000475</name>
</gene>
<feature type="compositionally biased region" description="Basic and acidic residues" evidence="1">
    <location>
        <begin position="69"/>
        <end position="82"/>
    </location>
</feature>
<sequence>MAMRPMSVVRSFSSARIRASTGKAVMDRATLMKTRKAGPRTPSAMLLRRTKDVPMPRRKGREMPATMMERARFPMRRRELRPISRPTRKRKKRRPMLASVSSTVKLCLGNMAGVQERFVAAQRRRA</sequence>
<reference evidence="2 3" key="2">
    <citation type="journal article" date="2017" name="Nature">
        <title>The Apostasia genome and the evolution of orchids.</title>
        <authorList>
            <person name="Zhang G.Q."/>
            <person name="Liu K.W."/>
            <person name="Li Z."/>
            <person name="Lohaus R."/>
            <person name="Hsiao Y.Y."/>
            <person name="Niu S.C."/>
            <person name="Wang J.Y."/>
            <person name="Lin Y.C."/>
            <person name="Xu Q."/>
            <person name="Chen L.J."/>
            <person name="Yoshida K."/>
            <person name="Fujiwara S."/>
            <person name="Wang Z.W."/>
            <person name="Zhang Y.Q."/>
            <person name="Mitsuda N."/>
            <person name="Wang M."/>
            <person name="Liu G.H."/>
            <person name="Pecoraro L."/>
            <person name="Huang H.X."/>
            <person name="Xiao X.J."/>
            <person name="Lin M."/>
            <person name="Wu X.Y."/>
            <person name="Wu W.L."/>
            <person name="Chen Y.Y."/>
            <person name="Chang S.B."/>
            <person name="Sakamoto S."/>
            <person name="Ohme-Takagi M."/>
            <person name="Yagi M."/>
            <person name="Zeng S.J."/>
            <person name="Shen C.Y."/>
            <person name="Yeh C.M."/>
            <person name="Luo Y.B."/>
            <person name="Tsai W.C."/>
            <person name="Van de Peer Y."/>
            <person name="Liu Z.J."/>
        </authorList>
    </citation>
    <scope>NUCLEOTIDE SEQUENCE [LARGE SCALE GENOMIC DNA]</scope>
    <source>
        <tissue evidence="2">The whole plant</tissue>
    </source>
</reference>
<dbReference type="Proteomes" id="UP000233837">
    <property type="component" value="Unassembled WGS sequence"/>
</dbReference>
<accession>A0A2I0WTZ9</accession>
<evidence type="ECO:0000313" key="2">
    <source>
        <dbReference type="EMBL" id="PKU79131.1"/>
    </source>
</evidence>
<dbReference type="EMBL" id="KZ502442">
    <property type="protein sequence ID" value="PKU79131.1"/>
    <property type="molecule type" value="Genomic_DNA"/>
</dbReference>
<dbReference type="AlphaFoldDB" id="A0A2I0WTZ9"/>